<dbReference type="EMBL" id="JAOPGA020000438">
    <property type="protein sequence ID" value="KAL0478595.1"/>
    <property type="molecule type" value="Genomic_DNA"/>
</dbReference>
<dbReference type="Proteomes" id="UP001431209">
    <property type="component" value="Unassembled WGS sequence"/>
</dbReference>
<proteinExistence type="predicted"/>
<organism evidence="2 3">
    <name type="scientific">Acrasis kona</name>
    <dbReference type="NCBI Taxonomy" id="1008807"/>
    <lineage>
        <taxon>Eukaryota</taxon>
        <taxon>Discoba</taxon>
        <taxon>Heterolobosea</taxon>
        <taxon>Tetramitia</taxon>
        <taxon>Eutetramitia</taxon>
        <taxon>Acrasidae</taxon>
        <taxon>Acrasis</taxon>
    </lineage>
</organism>
<gene>
    <name evidence="2" type="ORF">AKO1_015181</name>
</gene>
<sequence length="213" mass="23310">MNPFPQLTQNCALACPPPVAQVLPNNPKLAETAIAVEYGHRVKTLRMNQIGGMVVTDADVVNVEAWSRNTLDEFNQANAPAPVAPAWVGPVLAPILNNLNNINNNFNNINNNINNINNNINNLRTHIISLEHNTNARVVNRSKKNTQDLLVPLHDNNNQAPPNFPATRGAFLAANMATCNALLHFYGQIPNNGLANVVKQQLCNFIGLDVMLM</sequence>
<evidence type="ECO:0000313" key="2">
    <source>
        <dbReference type="EMBL" id="KAL0478595.1"/>
    </source>
</evidence>
<keyword evidence="3" id="KW-1185">Reference proteome</keyword>
<name>A0AAW2YN21_9EUKA</name>
<protein>
    <submittedName>
        <fullName evidence="2">Uncharacterized protein</fullName>
    </submittedName>
</protein>
<keyword evidence="1" id="KW-0175">Coiled coil</keyword>
<accession>A0AAW2YN21</accession>
<reference evidence="2 3" key="1">
    <citation type="submission" date="2024-03" db="EMBL/GenBank/DDBJ databases">
        <title>The Acrasis kona genome and developmental transcriptomes reveal deep origins of eukaryotic multicellular pathways.</title>
        <authorList>
            <person name="Sheikh S."/>
            <person name="Fu C.-J."/>
            <person name="Brown M.W."/>
            <person name="Baldauf S.L."/>
        </authorList>
    </citation>
    <scope>NUCLEOTIDE SEQUENCE [LARGE SCALE GENOMIC DNA]</scope>
    <source>
        <strain evidence="2 3">ATCC MYA-3509</strain>
    </source>
</reference>
<evidence type="ECO:0000256" key="1">
    <source>
        <dbReference type="SAM" id="Coils"/>
    </source>
</evidence>
<feature type="coiled-coil region" evidence="1">
    <location>
        <begin position="99"/>
        <end position="133"/>
    </location>
</feature>
<dbReference type="AlphaFoldDB" id="A0AAW2YN21"/>
<evidence type="ECO:0000313" key="3">
    <source>
        <dbReference type="Proteomes" id="UP001431209"/>
    </source>
</evidence>
<comment type="caution">
    <text evidence="2">The sequence shown here is derived from an EMBL/GenBank/DDBJ whole genome shotgun (WGS) entry which is preliminary data.</text>
</comment>